<dbReference type="EMBL" id="QVFU01000004">
    <property type="protein sequence ID" value="RFS47257.1"/>
    <property type="molecule type" value="Genomic_DNA"/>
</dbReference>
<gene>
    <name evidence="1" type="ORF">D0Q02_06750</name>
</gene>
<proteinExistence type="predicted"/>
<keyword evidence="2" id="KW-1185">Reference proteome</keyword>
<name>A0A372G2G6_9ACTN</name>
<reference evidence="1 2" key="1">
    <citation type="submission" date="2018-08" db="EMBL/GenBank/DDBJ databases">
        <title>Verrucosispora craniellae sp. nov., isolated from a marine sponge in the South China Sea.</title>
        <authorList>
            <person name="Li L."/>
            <person name="Lin H.W."/>
        </authorList>
    </citation>
    <scope>NUCLEOTIDE SEQUENCE [LARGE SCALE GENOMIC DNA]</scope>
    <source>
        <strain evidence="1 2">LHW63014</strain>
    </source>
</reference>
<evidence type="ECO:0000313" key="1">
    <source>
        <dbReference type="EMBL" id="RFS47257.1"/>
    </source>
</evidence>
<protein>
    <submittedName>
        <fullName evidence="1">Uncharacterized protein</fullName>
    </submittedName>
</protein>
<organism evidence="1 2">
    <name type="scientific">Micromonospora craniellae</name>
    <dbReference type="NCBI Taxonomy" id="2294034"/>
    <lineage>
        <taxon>Bacteria</taxon>
        <taxon>Bacillati</taxon>
        <taxon>Actinomycetota</taxon>
        <taxon>Actinomycetes</taxon>
        <taxon>Micromonosporales</taxon>
        <taxon>Micromonosporaceae</taxon>
        <taxon>Micromonospora</taxon>
    </lineage>
</organism>
<evidence type="ECO:0000313" key="2">
    <source>
        <dbReference type="Proteomes" id="UP000262621"/>
    </source>
</evidence>
<dbReference type="Proteomes" id="UP000262621">
    <property type="component" value="Unassembled WGS sequence"/>
</dbReference>
<accession>A0A372G2G6</accession>
<dbReference type="AlphaFoldDB" id="A0A372G2G6"/>
<comment type="caution">
    <text evidence="1">The sequence shown here is derived from an EMBL/GenBank/DDBJ whole genome shotgun (WGS) entry which is preliminary data.</text>
</comment>
<sequence length="142" mass="15684">MMGVSRGGGELDGFRVGFVPDGMGGEVSDFASEWEDVAFASRFWERQTPDGHQVDLRVHVLRGERLVDREALREFLAAYQERDPTQWQLAEFPHDDGPGLAGEAEAFWLVEPGVAGWVLTSPEFGATTVPIAQAVRPVTEVR</sequence>